<reference evidence="2" key="1">
    <citation type="submission" date="2022-01" db="EMBL/GenBank/DDBJ databases">
        <title>Genome Sequence Resource for Two Populations of Ditylenchus destructor, the Migratory Endoparasitic Phytonematode.</title>
        <authorList>
            <person name="Zhang H."/>
            <person name="Lin R."/>
            <person name="Xie B."/>
        </authorList>
    </citation>
    <scope>NUCLEOTIDE SEQUENCE</scope>
    <source>
        <strain evidence="2">BazhouSP</strain>
    </source>
</reference>
<feature type="region of interest" description="Disordered" evidence="1">
    <location>
        <begin position="155"/>
        <end position="183"/>
    </location>
</feature>
<feature type="region of interest" description="Disordered" evidence="1">
    <location>
        <begin position="1"/>
        <end position="131"/>
    </location>
</feature>
<evidence type="ECO:0000313" key="3">
    <source>
        <dbReference type="Proteomes" id="UP001201812"/>
    </source>
</evidence>
<accession>A0AAD4QRP3</accession>
<name>A0AAD4QRP3_9BILA</name>
<dbReference type="EMBL" id="JAKKPZ010000658">
    <property type="protein sequence ID" value="KAI1693238.1"/>
    <property type="molecule type" value="Genomic_DNA"/>
</dbReference>
<keyword evidence="3" id="KW-1185">Reference proteome</keyword>
<evidence type="ECO:0000256" key="1">
    <source>
        <dbReference type="SAM" id="MobiDB-lite"/>
    </source>
</evidence>
<feature type="compositionally biased region" description="Basic and acidic residues" evidence="1">
    <location>
        <begin position="156"/>
        <end position="174"/>
    </location>
</feature>
<organism evidence="2 3">
    <name type="scientific">Ditylenchus destructor</name>
    <dbReference type="NCBI Taxonomy" id="166010"/>
    <lineage>
        <taxon>Eukaryota</taxon>
        <taxon>Metazoa</taxon>
        <taxon>Ecdysozoa</taxon>
        <taxon>Nematoda</taxon>
        <taxon>Chromadorea</taxon>
        <taxon>Rhabditida</taxon>
        <taxon>Tylenchina</taxon>
        <taxon>Tylenchomorpha</taxon>
        <taxon>Sphaerularioidea</taxon>
        <taxon>Anguinidae</taxon>
        <taxon>Anguininae</taxon>
        <taxon>Ditylenchus</taxon>
    </lineage>
</organism>
<evidence type="ECO:0000313" key="2">
    <source>
        <dbReference type="EMBL" id="KAI1693238.1"/>
    </source>
</evidence>
<feature type="compositionally biased region" description="Basic and acidic residues" evidence="1">
    <location>
        <begin position="251"/>
        <end position="295"/>
    </location>
</feature>
<dbReference type="AlphaFoldDB" id="A0AAD4QRP3"/>
<feature type="region of interest" description="Disordered" evidence="1">
    <location>
        <begin position="244"/>
        <end position="296"/>
    </location>
</feature>
<sequence>MKATEGGIRMSVAAAAPTTLADPRCRRGTSPPQSLPAAACRGRAPRWQWRSSRGAAPPPSGRRWSRPARTSEWPAADICPGPHRSSAARPAGRTIGRRCWPARCRRRPPGPARRRWARPPASSRRRRRRAGWRSRCVAPAVVVFSVAVRRRLASAADHEAYGPQRDGEGHDGQPDRIPPGGQADAGRRLLEAVVVPHHADAERADEREEHGDHQRAELREALAPRHRAAFGEVLDADVPVARHRGRAGHQRQHDHEEHRELFRPGEGRIGEVADDDVGKSDERQRAHDDDREPVLDGKGNLGRFVCGFDVGGNGAGGVQRGADSGGVVIAGWSVRHARTPCHRADAGTRSVHLDRETVTDARGSMTIHVSGVSLAGWPGAGFFGAAFGVCAQGAGYSPPRMSPGLRPPPLFRGGSTRRPVHGECGCGLGRDCWDGFQINGAYH</sequence>
<feature type="compositionally biased region" description="Basic residues" evidence="1">
    <location>
        <begin position="103"/>
        <end position="131"/>
    </location>
</feature>
<comment type="caution">
    <text evidence="2">The sequence shown here is derived from an EMBL/GenBank/DDBJ whole genome shotgun (WGS) entry which is preliminary data.</text>
</comment>
<protein>
    <submittedName>
        <fullName evidence="2">Uncharacterized protein</fullName>
    </submittedName>
</protein>
<dbReference type="Proteomes" id="UP001201812">
    <property type="component" value="Unassembled WGS sequence"/>
</dbReference>
<gene>
    <name evidence="2" type="ORF">DdX_20793</name>
</gene>
<proteinExistence type="predicted"/>